<evidence type="ECO:0000313" key="3">
    <source>
        <dbReference type="Proteomes" id="UP000460287"/>
    </source>
</evidence>
<accession>A0A7X2MWY8</accession>
<dbReference type="EMBL" id="VULX01000003">
    <property type="protein sequence ID" value="MSR90606.1"/>
    <property type="molecule type" value="Genomic_DNA"/>
</dbReference>
<protein>
    <submittedName>
        <fullName evidence="2">Uncharacterized protein</fullName>
    </submittedName>
</protein>
<feature type="region of interest" description="Disordered" evidence="1">
    <location>
        <begin position="28"/>
        <end position="47"/>
    </location>
</feature>
<gene>
    <name evidence="2" type="ORF">FYJ33_04050</name>
</gene>
<dbReference type="RefSeq" id="WP_154530489.1">
    <property type="nucleotide sequence ID" value="NZ_VULX01000003.1"/>
</dbReference>
<dbReference type="AlphaFoldDB" id="A0A7X2MWY8"/>
<evidence type="ECO:0000313" key="2">
    <source>
        <dbReference type="EMBL" id="MSR90606.1"/>
    </source>
</evidence>
<feature type="compositionally biased region" description="Polar residues" evidence="1">
    <location>
        <begin position="29"/>
        <end position="47"/>
    </location>
</feature>
<sequence>MNKRIKALTLAAVAAMVVNFYGCGEEKTVQPQENSGTGAQSSEAASISSKEDYANYLEDRANVYLTDLKIDTDYDFNKLDEAKVEVSEDMVTGTKTSYEDLRQGLENLKTDLETNVKSDDAEVKKMNADVIASIDKNLAEINKAHESLDKDSDSLLKKSKDDFISTMKDIEKAPRAAKDELTKMINDAKNTLGIK</sequence>
<dbReference type="Proteomes" id="UP000460287">
    <property type="component" value="Unassembled WGS sequence"/>
</dbReference>
<proteinExistence type="predicted"/>
<evidence type="ECO:0000256" key="1">
    <source>
        <dbReference type="SAM" id="MobiDB-lite"/>
    </source>
</evidence>
<comment type="caution">
    <text evidence="2">The sequence shown here is derived from an EMBL/GenBank/DDBJ whole genome shotgun (WGS) entry which is preliminary data.</text>
</comment>
<reference evidence="2 3" key="1">
    <citation type="submission" date="2019-08" db="EMBL/GenBank/DDBJ databases">
        <title>In-depth cultivation of the pig gut microbiome towards novel bacterial diversity and tailored functional studies.</title>
        <authorList>
            <person name="Wylensek D."/>
            <person name="Hitch T.C.A."/>
            <person name="Clavel T."/>
        </authorList>
    </citation>
    <scope>NUCLEOTIDE SEQUENCE [LARGE SCALE GENOMIC DNA]</scope>
    <source>
        <strain evidence="2 3">WCA-383-APC-5B</strain>
    </source>
</reference>
<name>A0A7X2MWY8_9CLOT</name>
<keyword evidence="3" id="KW-1185">Reference proteome</keyword>
<organism evidence="2 3">
    <name type="scientific">Inconstantimicrobium porci</name>
    <dbReference type="NCBI Taxonomy" id="2652291"/>
    <lineage>
        <taxon>Bacteria</taxon>
        <taxon>Bacillati</taxon>
        <taxon>Bacillota</taxon>
        <taxon>Clostridia</taxon>
        <taxon>Eubacteriales</taxon>
        <taxon>Clostridiaceae</taxon>
        <taxon>Inconstantimicrobium</taxon>
    </lineage>
</organism>